<evidence type="ECO:0000313" key="3">
    <source>
        <dbReference type="Proteomes" id="UP001520878"/>
    </source>
</evidence>
<sequence>MNISATLFGQFIVASVVIIGISSYLLGKRKTNTPRLAGLIGVLLAFMPPLGFIYLACMVLKNDVPTPATQD</sequence>
<name>A0ABS8G9G4_9ALTE</name>
<evidence type="ECO:0000256" key="1">
    <source>
        <dbReference type="SAM" id="Phobius"/>
    </source>
</evidence>
<keyword evidence="1" id="KW-0472">Membrane</keyword>
<keyword evidence="1" id="KW-1133">Transmembrane helix</keyword>
<evidence type="ECO:0008006" key="4">
    <source>
        <dbReference type="Google" id="ProtNLM"/>
    </source>
</evidence>
<keyword evidence="1" id="KW-0812">Transmembrane</keyword>
<dbReference type="RefSeq" id="WP_229160538.1">
    <property type="nucleotide sequence ID" value="NZ_JAJEWP010000002.1"/>
</dbReference>
<feature type="transmembrane region" description="Helical" evidence="1">
    <location>
        <begin position="39"/>
        <end position="61"/>
    </location>
</feature>
<keyword evidence="3" id="KW-1185">Reference proteome</keyword>
<comment type="caution">
    <text evidence="2">The sequence shown here is derived from an EMBL/GenBank/DDBJ whole genome shotgun (WGS) entry which is preliminary data.</text>
</comment>
<dbReference type="EMBL" id="JAJEWP010000002">
    <property type="protein sequence ID" value="MCC2616826.1"/>
    <property type="molecule type" value="Genomic_DNA"/>
</dbReference>
<accession>A0ABS8G9G4</accession>
<organism evidence="2 3">
    <name type="scientific">Fluctibacter halophilus</name>
    <dbReference type="NCBI Taxonomy" id="226011"/>
    <lineage>
        <taxon>Bacteria</taxon>
        <taxon>Pseudomonadati</taxon>
        <taxon>Pseudomonadota</taxon>
        <taxon>Gammaproteobacteria</taxon>
        <taxon>Alteromonadales</taxon>
        <taxon>Alteromonadaceae</taxon>
        <taxon>Fluctibacter</taxon>
    </lineage>
</organism>
<dbReference type="Proteomes" id="UP001520878">
    <property type="component" value="Unassembled WGS sequence"/>
</dbReference>
<gene>
    <name evidence="2" type="ORF">LJ739_11290</name>
</gene>
<proteinExistence type="predicted"/>
<evidence type="ECO:0000313" key="2">
    <source>
        <dbReference type="EMBL" id="MCC2616826.1"/>
    </source>
</evidence>
<reference evidence="2 3" key="1">
    <citation type="submission" date="2021-10" db="EMBL/GenBank/DDBJ databases">
        <title>Draft genome of Aestuariibacter halophilus JC2043.</title>
        <authorList>
            <person name="Emsley S.A."/>
            <person name="Pfannmuller K.M."/>
            <person name="Ushijima B."/>
            <person name="Saw J.H."/>
            <person name="Videau P."/>
        </authorList>
    </citation>
    <scope>NUCLEOTIDE SEQUENCE [LARGE SCALE GENOMIC DNA]</scope>
    <source>
        <strain evidence="2 3">JC2043</strain>
    </source>
</reference>
<feature type="transmembrane region" description="Helical" evidence="1">
    <location>
        <begin position="6"/>
        <end position="27"/>
    </location>
</feature>
<protein>
    <recommendedName>
        <fullName evidence="4">Cardiolipin synthase N-terminal domain-containing protein</fullName>
    </recommendedName>
</protein>